<comment type="caution">
    <text evidence="2">The sequence shown here is derived from an EMBL/GenBank/DDBJ whole genome shotgun (WGS) entry which is preliminary data.</text>
</comment>
<keyword evidence="3" id="KW-1185">Reference proteome</keyword>
<name>A0A941AIG5_9ACTN</name>
<dbReference type="EMBL" id="JAFCNB010000002">
    <property type="protein sequence ID" value="MBP2703123.1"/>
    <property type="molecule type" value="Genomic_DNA"/>
</dbReference>
<accession>A0A941AIG5</accession>
<gene>
    <name evidence="2" type="ORF">JOL79_04820</name>
</gene>
<dbReference type="RefSeq" id="WP_210154422.1">
    <property type="nucleotide sequence ID" value="NZ_JAFCNB010000002.1"/>
</dbReference>
<reference evidence="2" key="1">
    <citation type="submission" date="2021-02" db="EMBL/GenBank/DDBJ databases">
        <title>Draft genome sequence of Microbispora sp. RL4-1S isolated from rice leaves in Thailand.</title>
        <authorList>
            <person name="Muangham S."/>
            <person name="Duangmal K."/>
        </authorList>
    </citation>
    <scope>NUCLEOTIDE SEQUENCE</scope>
    <source>
        <strain evidence="2">RL4-1S</strain>
    </source>
</reference>
<organism evidence="2 3">
    <name type="scientific">Microbispora oryzae</name>
    <dbReference type="NCBI Taxonomy" id="2806554"/>
    <lineage>
        <taxon>Bacteria</taxon>
        <taxon>Bacillati</taxon>
        <taxon>Actinomycetota</taxon>
        <taxon>Actinomycetes</taxon>
        <taxon>Streptosporangiales</taxon>
        <taxon>Streptosporangiaceae</taxon>
        <taxon>Microbispora</taxon>
    </lineage>
</organism>
<feature type="region of interest" description="Disordered" evidence="1">
    <location>
        <begin position="218"/>
        <end position="300"/>
    </location>
</feature>
<sequence>MAAPTIDALLTDLAEGGATGALRVGKEGTLFLDRGRVSYAECAVTPGVEDLLAASGRIAAGGIRGARQTAGPGGGGDLLVRRGVLSRGELQFCVLGATLDAAFFLLRPSSARPRFKDGEAHWLGSHWFFTVSGLFRECARRRARLERAWPSPALDALPVVPVRRPPGARVVLTSLQWELLVAADAQATPADLARRLGRPMYGVLLAVRELAAAGLLASPDEPADGESPDPPAGSAAPATPAGASGASGASETVALARRTPGATKAQRDRAGQANQADRPAGSTRQGAGPGALPSVTGDASDVELLIRLRDALEALR</sequence>
<feature type="compositionally biased region" description="Low complexity" evidence="1">
    <location>
        <begin position="232"/>
        <end position="250"/>
    </location>
</feature>
<dbReference type="Proteomes" id="UP000674234">
    <property type="component" value="Unassembled WGS sequence"/>
</dbReference>
<evidence type="ECO:0000313" key="2">
    <source>
        <dbReference type="EMBL" id="MBP2703123.1"/>
    </source>
</evidence>
<evidence type="ECO:0000256" key="1">
    <source>
        <dbReference type="SAM" id="MobiDB-lite"/>
    </source>
</evidence>
<proteinExistence type="predicted"/>
<evidence type="ECO:0000313" key="3">
    <source>
        <dbReference type="Proteomes" id="UP000674234"/>
    </source>
</evidence>
<dbReference type="AlphaFoldDB" id="A0A941AIG5"/>
<protein>
    <submittedName>
        <fullName evidence="2">MarR family transcriptional regulator</fullName>
    </submittedName>
</protein>